<feature type="transmembrane region" description="Helical" evidence="1">
    <location>
        <begin position="134"/>
        <end position="153"/>
    </location>
</feature>
<dbReference type="Proteomes" id="UP000564704">
    <property type="component" value="Unassembled WGS sequence"/>
</dbReference>
<gene>
    <name evidence="2" type="ORF">FDP25_16605</name>
</gene>
<dbReference type="RefSeq" id="WP_154154983.1">
    <property type="nucleotide sequence ID" value="NZ_SZWE01000002.1"/>
</dbReference>
<organism evidence="2 3">
    <name type="scientific">Roseovarius bejariae</name>
    <dbReference type="NCBI Taxonomy" id="2576383"/>
    <lineage>
        <taxon>Bacteria</taxon>
        <taxon>Pseudomonadati</taxon>
        <taxon>Pseudomonadota</taxon>
        <taxon>Alphaproteobacteria</taxon>
        <taxon>Rhodobacterales</taxon>
        <taxon>Roseobacteraceae</taxon>
        <taxon>Roseovarius</taxon>
    </lineage>
</organism>
<keyword evidence="3" id="KW-1185">Reference proteome</keyword>
<feature type="transmembrane region" description="Helical" evidence="1">
    <location>
        <begin position="69"/>
        <end position="94"/>
    </location>
</feature>
<reference evidence="2 3" key="1">
    <citation type="submission" date="2019-05" db="EMBL/GenBank/DDBJ databases">
        <title>Roseovarius bejariae sp. nov., a moderately halophylic bacterium isolated from a saline soil in Rambla Salada (Murcia).</title>
        <authorList>
            <person name="Castro D.J."/>
            <person name="Gomez-Altuve A."/>
            <person name="Reina J.C."/>
            <person name="Rodriguez M."/>
            <person name="Sampedro I."/>
            <person name="Llamas I."/>
            <person name="Martinez-Checa F."/>
        </authorList>
    </citation>
    <scope>NUCLEOTIDE SEQUENCE [LARGE SCALE GENOMIC DNA]</scope>
    <source>
        <strain evidence="2 3">A21</strain>
    </source>
</reference>
<name>A0A844D4I0_9RHOB</name>
<dbReference type="OrthoDB" id="7771437at2"/>
<keyword evidence="1" id="KW-0472">Membrane</keyword>
<dbReference type="AlphaFoldDB" id="A0A844D4I0"/>
<feature type="transmembrane region" description="Helical" evidence="1">
    <location>
        <begin position="29"/>
        <end position="49"/>
    </location>
</feature>
<evidence type="ECO:0000313" key="3">
    <source>
        <dbReference type="Proteomes" id="UP000564704"/>
    </source>
</evidence>
<dbReference type="EMBL" id="SZWE01000002">
    <property type="protein sequence ID" value="MRU17064.1"/>
    <property type="molecule type" value="Genomic_DNA"/>
</dbReference>
<keyword evidence="1" id="KW-1133">Transmembrane helix</keyword>
<accession>A0A844D4I0</accession>
<proteinExistence type="predicted"/>
<evidence type="ECO:0000313" key="2">
    <source>
        <dbReference type="EMBL" id="MRU17064.1"/>
    </source>
</evidence>
<protein>
    <submittedName>
        <fullName evidence="2">YIP1 family protein</fullName>
    </submittedName>
</protein>
<sequence length="159" mass="17356">MPVTRDIAASYRGPRAVFRRLLAMGDNEGRALAILMAGCAVTFVAQWPRLSREAHLAEQDVYPMMGGSLLAWMFIAPLIFYVLAFLSGLILRVFGGKASGFETRLALFWAFLAASPLMLLNGLVAGFIGPGGALMLVGALWCVVFLWFWLANLREAGWG</sequence>
<keyword evidence="1" id="KW-0812">Transmembrane</keyword>
<comment type="caution">
    <text evidence="2">The sequence shown here is derived from an EMBL/GenBank/DDBJ whole genome shotgun (WGS) entry which is preliminary data.</text>
</comment>
<feature type="transmembrane region" description="Helical" evidence="1">
    <location>
        <begin position="106"/>
        <end position="128"/>
    </location>
</feature>
<evidence type="ECO:0000256" key="1">
    <source>
        <dbReference type="SAM" id="Phobius"/>
    </source>
</evidence>